<dbReference type="Gene3D" id="3.40.190.10">
    <property type="entry name" value="Periplasmic binding protein-like II"/>
    <property type="match status" value="2"/>
</dbReference>
<dbReference type="SMART" id="SM00062">
    <property type="entry name" value="PBPb"/>
    <property type="match status" value="1"/>
</dbReference>
<protein>
    <submittedName>
        <fullName evidence="3">Amino acid ABC transporter substrate-binding protein</fullName>
    </submittedName>
</protein>
<evidence type="ECO:0000313" key="3">
    <source>
        <dbReference type="EMBL" id="NMO00885.1"/>
    </source>
</evidence>
<keyword evidence="4" id="KW-1185">Reference proteome</keyword>
<evidence type="ECO:0000259" key="2">
    <source>
        <dbReference type="SMART" id="SM00062"/>
    </source>
</evidence>
<keyword evidence="1" id="KW-0732">Signal</keyword>
<reference evidence="3 4" key="1">
    <citation type="submission" date="2020-04" db="EMBL/GenBank/DDBJ databases">
        <title>Gordonia sp. nov. TBRC 11910.</title>
        <authorList>
            <person name="Suriyachadkun C."/>
        </authorList>
    </citation>
    <scope>NUCLEOTIDE SEQUENCE [LARGE SCALE GENOMIC DNA]</scope>
    <source>
        <strain evidence="3 4">TBRC 11910</strain>
    </source>
</reference>
<dbReference type="AlphaFoldDB" id="A0A848KVI9"/>
<gene>
    <name evidence="3" type="ORF">HH308_06615</name>
</gene>
<sequence length="233" mass="25127">MSETIRLACVDAYAPPLFSLADSHGKRQGYEPAAAELVATEIGATVEWVVMPFGEMIPAVRAGRADAVWCGQAITPERARLIAFTRPYAVFDESALVARGSGITSIDDLRGRRVAAIAGSANLALVRTFADANPIPFDAGAADVFGDMIDALRRHEVDAVVDDDVAFASFADDPHLEIGFTVRTRNRWAAAVSKDRPELLTRIDDALGRVIADGRLEKVWNESIAFLEFPGLA</sequence>
<dbReference type="PANTHER" id="PTHR35936">
    <property type="entry name" value="MEMBRANE-BOUND LYTIC MUREIN TRANSGLYCOSYLASE F"/>
    <property type="match status" value="1"/>
</dbReference>
<dbReference type="SUPFAM" id="SSF53850">
    <property type="entry name" value="Periplasmic binding protein-like II"/>
    <property type="match status" value="1"/>
</dbReference>
<dbReference type="Proteomes" id="UP000550729">
    <property type="component" value="Unassembled WGS sequence"/>
</dbReference>
<evidence type="ECO:0000313" key="4">
    <source>
        <dbReference type="Proteomes" id="UP000550729"/>
    </source>
</evidence>
<feature type="domain" description="Solute-binding protein family 3/N-terminal" evidence="2">
    <location>
        <begin position="4"/>
        <end position="227"/>
    </location>
</feature>
<organism evidence="3 4">
    <name type="scientific">Gordonia asplenii</name>
    <dbReference type="NCBI Taxonomy" id="2725283"/>
    <lineage>
        <taxon>Bacteria</taxon>
        <taxon>Bacillati</taxon>
        <taxon>Actinomycetota</taxon>
        <taxon>Actinomycetes</taxon>
        <taxon>Mycobacteriales</taxon>
        <taxon>Gordoniaceae</taxon>
        <taxon>Gordonia</taxon>
    </lineage>
</organism>
<accession>A0A848KVI9</accession>
<dbReference type="InterPro" id="IPR001638">
    <property type="entry name" value="Solute-binding_3/MltF_N"/>
</dbReference>
<name>A0A848KVI9_9ACTN</name>
<evidence type="ECO:0000256" key="1">
    <source>
        <dbReference type="ARBA" id="ARBA00022729"/>
    </source>
</evidence>
<proteinExistence type="predicted"/>
<dbReference type="Pfam" id="PF00497">
    <property type="entry name" value="SBP_bac_3"/>
    <property type="match status" value="1"/>
</dbReference>
<comment type="caution">
    <text evidence="3">The sequence shown here is derived from an EMBL/GenBank/DDBJ whole genome shotgun (WGS) entry which is preliminary data.</text>
</comment>
<dbReference type="RefSeq" id="WP_170193388.1">
    <property type="nucleotide sequence ID" value="NZ_JABBNB010000005.1"/>
</dbReference>
<dbReference type="PANTHER" id="PTHR35936:SF17">
    <property type="entry name" value="ARGININE-BINDING EXTRACELLULAR PROTEIN ARTP"/>
    <property type="match status" value="1"/>
</dbReference>
<dbReference type="CDD" id="cd13530">
    <property type="entry name" value="PBP2_peptides_like"/>
    <property type="match status" value="1"/>
</dbReference>
<dbReference type="EMBL" id="JABBNB010000005">
    <property type="protein sequence ID" value="NMO00885.1"/>
    <property type="molecule type" value="Genomic_DNA"/>
</dbReference>